<dbReference type="SUPFAM" id="SSF48371">
    <property type="entry name" value="ARM repeat"/>
    <property type="match status" value="1"/>
</dbReference>
<dbReference type="GeneID" id="80875562"/>
<organism evidence="6 7">
    <name type="scientific">Schizosaccharomyces osmophilus</name>
    <dbReference type="NCBI Taxonomy" id="2545709"/>
    <lineage>
        <taxon>Eukaryota</taxon>
        <taxon>Fungi</taxon>
        <taxon>Dikarya</taxon>
        <taxon>Ascomycota</taxon>
        <taxon>Taphrinomycotina</taxon>
        <taxon>Schizosaccharomycetes</taxon>
        <taxon>Schizosaccharomycetales</taxon>
        <taxon>Schizosaccharomycetaceae</taxon>
        <taxon>Schizosaccharomyces</taxon>
    </lineage>
</organism>
<keyword evidence="1" id="KW-0813">Transport</keyword>
<dbReference type="RefSeq" id="XP_056037146.1">
    <property type="nucleotide sequence ID" value="XM_056180873.1"/>
</dbReference>
<reference evidence="6 7" key="1">
    <citation type="journal article" date="2023" name="G3 (Bethesda)">
        <title>A high-quality reference genome for the fission yeast Schizosaccharomyces osmophilus.</title>
        <authorList>
            <person name="Jia G.S."/>
            <person name="Zhang W.C."/>
            <person name="Liang Y."/>
            <person name="Liu X.H."/>
            <person name="Rhind N."/>
            <person name="Pidoux A."/>
            <person name="Brysch-Herzberg M."/>
            <person name="Du L.L."/>
        </authorList>
    </citation>
    <scope>NUCLEOTIDE SEQUENCE [LARGE SCALE GENOMIC DNA]</scope>
    <source>
        <strain evidence="6 7">CBS 15793</strain>
    </source>
</reference>
<feature type="domain" description="DOP1 N-terminal" evidence="4">
    <location>
        <begin position="10"/>
        <end position="299"/>
    </location>
</feature>
<evidence type="ECO:0000313" key="7">
    <source>
        <dbReference type="Proteomes" id="UP001212411"/>
    </source>
</evidence>
<dbReference type="InterPro" id="IPR016024">
    <property type="entry name" value="ARM-type_fold"/>
</dbReference>
<dbReference type="EMBL" id="CP115611">
    <property type="protein sequence ID" value="WBW72903.1"/>
    <property type="molecule type" value="Genomic_DNA"/>
</dbReference>
<name>A0AAF0AVW6_9SCHI</name>
<evidence type="ECO:0000259" key="4">
    <source>
        <dbReference type="Pfam" id="PF04118"/>
    </source>
</evidence>
<sequence>MNTMIDTTNDAKYRKYQDAIRKCIALFQTVEQWPDYISYLTKLHKVLQSYSSYKTIPCNLLVSRSLAECLSPGLPSGVHKKALEVYDYVFTILEKDVLAEELVVWTYGLTPFFSISSIKTKNDYINLIRKHFVSLGESIRPCFQAVFISLLSGLEEESDEYSQETLFLIDDLIKGLNDDKFAWGSIWSTILSFPSQRPGALIYLLRTCNALPKEEIHPKVIQPDPSLVTRALAAAISDNDVLVQRGYMDALLHHFPIRSPFLQRVKSFDLKLLHMSVVSIILRNDLSLNRRFYAWLMGLPKDSELSGPDPADEMDPSLLLENMSVFIDGIRDLLSLKTSTMSIYKAFRILYTLSDRKSIFSVMESQILSFVFQAYHAISVSTQKQDSKHLHDSSIDYGRRLIMRFNDLTIYEFLYKCIRDYISNTEKYLSSLEMFHFILRNQQYFLNGIDEKYFFLFFCYMIFYLKKNPSLVTQNPSLDLFISTCTLLVDNFRWSSLKDYNIDSSSAECHPKVLYSLERRIHDMNDFPDGSSLYSESVSSLLYFLKGFANIEKFHQSILIFLLQLLKEAIDPKIEYDFLGITIEGLDQKSWNFQEVESLVSFLPSRMLLSSNRLVHLLLETVWAEISVNSYLREELSLEIIWILQEKLQNKKIESFFSACVVNQQMINKTSAVYHIPFFDTLKKSVHHTLFHDVFDRPLLLLLSALLGDTPEKDLTGLINWISSSTALQLRVLELITENLLLQSPNLSDFRCLGNDTTKYNIMETQRNSQASRCIYFFRMSYQLILYSDLFINQEDLLGSLEEVEKICLISWADALSVKKQSFNYTTFLAILMKSLLGIFNEDHTVTEKEDVYKLYSWAFKLFREIVKVWTRPLDCEQQVVNSLLALVKIVEPDTGSSYKDFLLNLLSLLEFLQPRIKLSNINTAENREFIRNFIMAGLSNNDPPICSRWLKVIYGFLPNMLEDIPLLVIPPIQFLSSFIDDFLKQHDAVYRDFPNSLPDRTYMDVFILKLETLSDMIARVIKEFPYMPNPKRSVETSGLIGNVISGVFSNDTSTSSVDISKRLSMLLVLQDAVRTLFACYSWDLKCGYYEKGSKVFLNDTASLKEAAAKGILRLYEHEPMECIETLVYIYINHDTSYSRYVWELFSYFNDGYPERIIKHLTSSFFARETISTYNGPSSLTIKVSQMNILDCICSYVAQFKENEVPGVFPEIARFLREIIISSNSFKNYLLASLRILFLISKHINNNSDSRQQKEFSDLWNRCLTATLFNVGKTPESQVIADFFAYRELRQNVTSHTENKGSLEPMYLFSRYLEPALLEFFCTELIPNISDLAKDEEKLIGWSIMIVNGFISPIVKARTFPEAFTEMHLDLLVAFSRYTSLCKSWKKEFWDIFNDNNLFRFNTSQLRKLAPVIQVALYQDLSRLGDLITKSDLGMTALFTSRDAQLGVRQGNLCRITIFILSCHKDFFLPSLPPIIDLIKRLLGSDPEGVLKKELFLMIRALALRTTSSHLLSLWPVVVSEVQIIFQKYCMADATVSKETLMDACKLLDFLTALKPEEFSLHEWVLMMSPLDAVYWSTKTFPKPLVHLVAERLKDTSSEMFDRNSIESSEYSSSATSKAPSSHITSRTPSLSAFPTDGQLRQFLNAIPIDVYEESYSLSVVDPYWFEESIYKELLQRFSVPLNTSTSYPMSRSSLAPTTEFT</sequence>
<evidence type="ECO:0000256" key="2">
    <source>
        <dbReference type="ARBA" id="ARBA00022927"/>
    </source>
</evidence>
<gene>
    <name evidence="6" type="primary">dop1</name>
    <name evidence="6" type="ORF">SOMG_02080</name>
</gene>
<evidence type="ECO:0000259" key="5">
    <source>
        <dbReference type="Pfam" id="PF24598"/>
    </source>
</evidence>
<dbReference type="InterPro" id="IPR056457">
    <property type="entry name" value="DOP1_C"/>
</dbReference>
<dbReference type="GO" id="GO:0015031">
    <property type="term" value="P:protein transport"/>
    <property type="evidence" value="ECO:0007669"/>
    <property type="project" value="UniProtKB-KW"/>
</dbReference>
<evidence type="ECO:0000256" key="3">
    <source>
        <dbReference type="ARBA" id="ARBA00046326"/>
    </source>
</evidence>
<dbReference type="PANTHER" id="PTHR14042:SF24">
    <property type="entry name" value="PROTEIN DOPEY-1 HOMOLOG"/>
    <property type="match status" value="1"/>
</dbReference>
<keyword evidence="2" id="KW-0653">Protein transport</keyword>
<dbReference type="Proteomes" id="UP001212411">
    <property type="component" value="Chromosome 1"/>
</dbReference>
<dbReference type="InterPro" id="IPR007249">
    <property type="entry name" value="DOP1_N"/>
</dbReference>
<dbReference type="GO" id="GO:0005802">
    <property type="term" value="C:trans-Golgi network"/>
    <property type="evidence" value="ECO:0007669"/>
    <property type="project" value="TreeGrafter"/>
</dbReference>
<dbReference type="KEGG" id="som:SOMG_02080"/>
<dbReference type="InterPro" id="IPR040314">
    <property type="entry name" value="DOP1"/>
</dbReference>
<keyword evidence="7" id="KW-1185">Reference proteome</keyword>
<dbReference type="GO" id="GO:0005829">
    <property type="term" value="C:cytosol"/>
    <property type="evidence" value="ECO:0007669"/>
    <property type="project" value="GOC"/>
</dbReference>
<dbReference type="PANTHER" id="PTHR14042">
    <property type="entry name" value="DOPEY-RELATED"/>
    <property type="match status" value="1"/>
</dbReference>
<dbReference type="GO" id="GO:0006895">
    <property type="term" value="P:Golgi to endosome transport"/>
    <property type="evidence" value="ECO:0007669"/>
    <property type="project" value="InterPro"/>
</dbReference>
<dbReference type="Pfam" id="PF24598">
    <property type="entry name" value="DOP1_C"/>
    <property type="match status" value="1"/>
</dbReference>
<dbReference type="GO" id="GO:0005768">
    <property type="term" value="C:endosome"/>
    <property type="evidence" value="ECO:0007669"/>
    <property type="project" value="TreeGrafter"/>
</dbReference>
<accession>A0AAF0AVW6</accession>
<comment type="similarity">
    <text evidence="3">Belongs to the DOP1 family.</text>
</comment>
<evidence type="ECO:0000256" key="1">
    <source>
        <dbReference type="ARBA" id="ARBA00022448"/>
    </source>
</evidence>
<proteinExistence type="inferred from homology"/>
<protein>
    <submittedName>
        <fullName evidence="6">Dopey family protein Dop1</fullName>
    </submittedName>
</protein>
<dbReference type="Pfam" id="PF04118">
    <property type="entry name" value="Dopey_N"/>
    <property type="match status" value="1"/>
</dbReference>
<evidence type="ECO:0000313" key="6">
    <source>
        <dbReference type="EMBL" id="WBW72903.1"/>
    </source>
</evidence>
<feature type="domain" description="DOP1-like C-terminal" evidence="5">
    <location>
        <begin position="1195"/>
        <end position="1657"/>
    </location>
</feature>